<feature type="region of interest" description="Disordered" evidence="1">
    <location>
        <begin position="140"/>
        <end position="162"/>
    </location>
</feature>
<evidence type="ECO:0000313" key="2">
    <source>
        <dbReference type="EMBL" id="GFC89369.1"/>
    </source>
</evidence>
<sequence>GIGDVGYGIRDTWIDPVEAVLALTPTTVEEVNTRVVELAELHEHDIQDFHALLEDAQDGRSRISQRVNKNSQQVDLLMEDRMTLQETVWTVEEEAYAARLRETDRERQVQLTETLCVIRDMRWEMSDMQKDLISQREQLRIERQPGPDVRFPDHQEVTGDTE</sequence>
<comment type="caution">
    <text evidence="2">The sequence shown here is derived from an EMBL/GenBank/DDBJ whole genome shotgun (WGS) entry which is preliminary data.</text>
</comment>
<protein>
    <submittedName>
        <fullName evidence="2">Uncharacterized protein</fullName>
    </submittedName>
</protein>
<name>A0A699RPG4_TANCI</name>
<accession>A0A699RPG4</accession>
<evidence type="ECO:0000256" key="1">
    <source>
        <dbReference type="SAM" id="MobiDB-lite"/>
    </source>
</evidence>
<gene>
    <name evidence="2" type="ORF">Tci_861339</name>
</gene>
<proteinExistence type="predicted"/>
<feature type="non-terminal residue" evidence="2">
    <location>
        <position position="162"/>
    </location>
</feature>
<feature type="non-terminal residue" evidence="2">
    <location>
        <position position="1"/>
    </location>
</feature>
<reference evidence="2" key="1">
    <citation type="journal article" date="2019" name="Sci. Rep.">
        <title>Draft genome of Tanacetum cinerariifolium, the natural source of mosquito coil.</title>
        <authorList>
            <person name="Yamashiro T."/>
            <person name="Shiraishi A."/>
            <person name="Satake H."/>
            <person name="Nakayama K."/>
        </authorList>
    </citation>
    <scope>NUCLEOTIDE SEQUENCE</scope>
</reference>
<dbReference type="EMBL" id="BKCJ011120620">
    <property type="protein sequence ID" value="GFC89369.1"/>
    <property type="molecule type" value="Genomic_DNA"/>
</dbReference>
<organism evidence="2">
    <name type="scientific">Tanacetum cinerariifolium</name>
    <name type="common">Dalmatian daisy</name>
    <name type="synonym">Chrysanthemum cinerariifolium</name>
    <dbReference type="NCBI Taxonomy" id="118510"/>
    <lineage>
        <taxon>Eukaryota</taxon>
        <taxon>Viridiplantae</taxon>
        <taxon>Streptophyta</taxon>
        <taxon>Embryophyta</taxon>
        <taxon>Tracheophyta</taxon>
        <taxon>Spermatophyta</taxon>
        <taxon>Magnoliopsida</taxon>
        <taxon>eudicotyledons</taxon>
        <taxon>Gunneridae</taxon>
        <taxon>Pentapetalae</taxon>
        <taxon>asterids</taxon>
        <taxon>campanulids</taxon>
        <taxon>Asterales</taxon>
        <taxon>Asteraceae</taxon>
        <taxon>Asteroideae</taxon>
        <taxon>Anthemideae</taxon>
        <taxon>Anthemidinae</taxon>
        <taxon>Tanacetum</taxon>
    </lineage>
</organism>
<dbReference type="AlphaFoldDB" id="A0A699RPG4"/>